<dbReference type="GO" id="GO:0006646">
    <property type="term" value="P:phosphatidylethanolamine biosynthetic process"/>
    <property type="evidence" value="ECO:0007669"/>
    <property type="project" value="TreeGrafter"/>
</dbReference>
<dbReference type="PANTHER" id="PTHR10067:SF6">
    <property type="entry name" value="PHOSPHATIDYLSERINE DECARBOXYLASE PROENZYME, MITOCHONDRIAL"/>
    <property type="match status" value="1"/>
</dbReference>
<protein>
    <submittedName>
        <fullName evidence="3">Phosphatidylserine decarboxylase</fullName>
    </submittedName>
</protein>
<dbReference type="EMBL" id="JASPKY010000100">
    <property type="protein sequence ID" value="KAK9737404.1"/>
    <property type="molecule type" value="Genomic_DNA"/>
</dbReference>
<evidence type="ECO:0000313" key="3">
    <source>
        <dbReference type="EMBL" id="KAK9737404.1"/>
    </source>
</evidence>
<gene>
    <name evidence="3" type="ORF">QE152_g10737</name>
</gene>
<organism evidence="3 4">
    <name type="scientific">Popillia japonica</name>
    <name type="common">Japanese beetle</name>
    <dbReference type="NCBI Taxonomy" id="7064"/>
    <lineage>
        <taxon>Eukaryota</taxon>
        <taxon>Metazoa</taxon>
        <taxon>Ecdysozoa</taxon>
        <taxon>Arthropoda</taxon>
        <taxon>Hexapoda</taxon>
        <taxon>Insecta</taxon>
        <taxon>Pterygota</taxon>
        <taxon>Neoptera</taxon>
        <taxon>Endopterygota</taxon>
        <taxon>Coleoptera</taxon>
        <taxon>Polyphaga</taxon>
        <taxon>Scarabaeiformia</taxon>
        <taxon>Scarabaeidae</taxon>
        <taxon>Rutelinae</taxon>
        <taxon>Popillia</taxon>
    </lineage>
</organism>
<keyword evidence="1" id="KW-0210">Decarboxylase</keyword>
<proteinExistence type="predicted"/>
<name>A0AAW1LU99_POPJA</name>
<accession>A0AAW1LU99</accession>
<sequence>MPLYTLHNIKLITRPFLRKTVNRRQIEYIDSSHFAKVRIRFVKKSTSTSSDQKHEGWLTWKATIKSFVPIGICLIAVMQWRNYRKQMKERIANKFEINCYRILPLRMVSRWWGWFADKSLPTFLRPYIYGMYINTFGVNLSEAAIQDLTAYKNLSDFFARPLKEGARVIDQSSPIISPCDGTVLHFGTVHTGHVEQVKGVTYSLENFLGENTWNKNFKSERDYRSSLLHKLEHNHTLYQCVIYLAPGDYHR</sequence>
<dbReference type="InterPro" id="IPR003817">
    <property type="entry name" value="PS_Dcarbxylase"/>
</dbReference>
<keyword evidence="4" id="KW-1185">Reference proteome</keyword>
<keyword evidence="2" id="KW-0456">Lyase</keyword>
<dbReference type="Pfam" id="PF02666">
    <property type="entry name" value="PS_Dcarbxylase"/>
    <property type="match status" value="1"/>
</dbReference>
<dbReference type="AlphaFoldDB" id="A0AAW1LU99"/>
<evidence type="ECO:0000313" key="4">
    <source>
        <dbReference type="Proteomes" id="UP001458880"/>
    </source>
</evidence>
<reference evidence="3 4" key="1">
    <citation type="journal article" date="2024" name="BMC Genomics">
        <title>De novo assembly and annotation of Popillia japonica's genome with initial clues to its potential as an invasive pest.</title>
        <authorList>
            <person name="Cucini C."/>
            <person name="Boschi S."/>
            <person name="Funari R."/>
            <person name="Cardaioli E."/>
            <person name="Iannotti N."/>
            <person name="Marturano G."/>
            <person name="Paoli F."/>
            <person name="Bruttini M."/>
            <person name="Carapelli A."/>
            <person name="Frati F."/>
            <person name="Nardi F."/>
        </authorList>
    </citation>
    <scope>NUCLEOTIDE SEQUENCE [LARGE SCALE GENOMIC DNA]</scope>
    <source>
        <strain evidence="3">DMR45628</strain>
    </source>
</reference>
<dbReference type="GO" id="GO:0005739">
    <property type="term" value="C:mitochondrion"/>
    <property type="evidence" value="ECO:0007669"/>
    <property type="project" value="TreeGrafter"/>
</dbReference>
<dbReference type="PANTHER" id="PTHR10067">
    <property type="entry name" value="PHOSPHATIDYLSERINE DECARBOXYLASE"/>
    <property type="match status" value="1"/>
</dbReference>
<dbReference type="GO" id="GO:0004609">
    <property type="term" value="F:phosphatidylserine decarboxylase activity"/>
    <property type="evidence" value="ECO:0007669"/>
    <property type="project" value="InterPro"/>
</dbReference>
<evidence type="ECO:0000256" key="2">
    <source>
        <dbReference type="ARBA" id="ARBA00023239"/>
    </source>
</evidence>
<dbReference type="Proteomes" id="UP001458880">
    <property type="component" value="Unassembled WGS sequence"/>
</dbReference>
<comment type="caution">
    <text evidence="3">The sequence shown here is derived from an EMBL/GenBank/DDBJ whole genome shotgun (WGS) entry which is preliminary data.</text>
</comment>
<evidence type="ECO:0000256" key="1">
    <source>
        <dbReference type="ARBA" id="ARBA00022793"/>
    </source>
</evidence>